<name>A0A1F7X312_9BACT</name>
<keyword evidence="3" id="KW-0479">Metal-binding</keyword>
<feature type="domain" description="3-dehydroquinate synthase N-terminal" evidence="5">
    <location>
        <begin position="68"/>
        <end position="173"/>
    </location>
</feature>
<comment type="cofactor">
    <cofactor evidence="2">
        <name>Co(2+)</name>
        <dbReference type="ChEBI" id="CHEBI:48828"/>
    </cofactor>
</comment>
<evidence type="ECO:0000313" key="7">
    <source>
        <dbReference type="EMBL" id="OGM09377.1"/>
    </source>
</evidence>
<dbReference type="Proteomes" id="UP000176778">
    <property type="component" value="Unassembled WGS sequence"/>
</dbReference>
<dbReference type="CDD" id="cd08195">
    <property type="entry name" value="DHQS"/>
    <property type="match status" value="1"/>
</dbReference>
<organism evidence="7 8">
    <name type="scientific">Candidatus Woesebacteria bacterium RBG_13_46_13</name>
    <dbReference type="NCBI Taxonomy" id="1802479"/>
    <lineage>
        <taxon>Bacteria</taxon>
        <taxon>Candidatus Woeseibacteriota</taxon>
    </lineage>
</organism>
<dbReference type="GO" id="GO:0003856">
    <property type="term" value="F:3-dehydroquinate synthase activity"/>
    <property type="evidence" value="ECO:0007669"/>
    <property type="project" value="TreeGrafter"/>
</dbReference>
<dbReference type="Pfam" id="PF01761">
    <property type="entry name" value="DHQ_synthase"/>
    <property type="match status" value="1"/>
</dbReference>
<dbReference type="SUPFAM" id="SSF56796">
    <property type="entry name" value="Dehydroquinate synthase-like"/>
    <property type="match status" value="1"/>
</dbReference>
<evidence type="ECO:0000259" key="5">
    <source>
        <dbReference type="Pfam" id="PF01761"/>
    </source>
</evidence>
<dbReference type="PANTHER" id="PTHR43622">
    <property type="entry name" value="3-DEHYDROQUINATE SYNTHASE"/>
    <property type="match status" value="1"/>
</dbReference>
<evidence type="ECO:0000259" key="6">
    <source>
        <dbReference type="Pfam" id="PF24621"/>
    </source>
</evidence>
<evidence type="ECO:0000256" key="2">
    <source>
        <dbReference type="ARBA" id="ARBA00001941"/>
    </source>
</evidence>
<evidence type="ECO:0000256" key="4">
    <source>
        <dbReference type="ARBA" id="ARBA00023027"/>
    </source>
</evidence>
<dbReference type="Gene3D" id="1.20.1090.10">
    <property type="entry name" value="Dehydroquinate synthase-like - alpha domain"/>
    <property type="match status" value="1"/>
</dbReference>
<proteinExistence type="predicted"/>
<dbReference type="Pfam" id="PF24621">
    <property type="entry name" value="DHQS_C"/>
    <property type="match status" value="1"/>
</dbReference>
<dbReference type="GO" id="GO:0046872">
    <property type="term" value="F:metal ion binding"/>
    <property type="evidence" value="ECO:0007669"/>
    <property type="project" value="UniProtKB-KW"/>
</dbReference>
<evidence type="ECO:0000256" key="3">
    <source>
        <dbReference type="ARBA" id="ARBA00022723"/>
    </source>
</evidence>
<dbReference type="Gene3D" id="3.40.50.1970">
    <property type="match status" value="1"/>
</dbReference>
<evidence type="ECO:0000256" key="1">
    <source>
        <dbReference type="ARBA" id="ARBA00001911"/>
    </source>
</evidence>
<dbReference type="STRING" id="1802479.A2Y68_00190"/>
<comment type="caution">
    <text evidence="7">The sequence shown here is derived from an EMBL/GenBank/DDBJ whole genome shotgun (WGS) entry which is preliminary data.</text>
</comment>
<comment type="cofactor">
    <cofactor evidence="1">
        <name>NAD(+)</name>
        <dbReference type="ChEBI" id="CHEBI:57540"/>
    </cofactor>
</comment>
<reference evidence="7 8" key="1">
    <citation type="journal article" date="2016" name="Nat. Commun.">
        <title>Thousands of microbial genomes shed light on interconnected biogeochemical processes in an aquifer system.</title>
        <authorList>
            <person name="Anantharaman K."/>
            <person name="Brown C.T."/>
            <person name="Hug L.A."/>
            <person name="Sharon I."/>
            <person name="Castelle C.J."/>
            <person name="Probst A.J."/>
            <person name="Thomas B.C."/>
            <person name="Singh A."/>
            <person name="Wilkins M.J."/>
            <person name="Karaoz U."/>
            <person name="Brodie E.L."/>
            <person name="Williams K.H."/>
            <person name="Hubbard S.S."/>
            <person name="Banfield J.F."/>
        </authorList>
    </citation>
    <scope>NUCLEOTIDE SEQUENCE [LARGE SCALE GENOMIC DNA]</scope>
</reference>
<gene>
    <name evidence="7" type="ORF">A2Y68_00190</name>
</gene>
<dbReference type="EMBL" id="MGFR01000005">
    <property type="protein sequence ID" value="OGM09377.1"/>
    <property type="molecule type" value="Genomic_DNA"/>
</dbReference>
<accession>A0A1F7X312</accession>
<dbReference type="AlphaFoldDB" id="A0A1F7X312"/>
<sequence length="380" mass="43476">MKTLQTTYHTKNRIEFIIDDKPKMGWIGNFNSEKYNRMILVIDRKVKRIYGTKIRLQLKRHKKEIITFEVNANEASKSLSFYPKLVSFLEKNNCNLADLVICVGGGTVIDLVGFTCSTYMRGLPFAVIATTLIGMVDASTAGKTCLNTEYSKNLLGTFYYPLFVYCNIYFLDTNLPHFHRQGLSEVFKYGLLGSKKLITTMGWYIKSRKKSDLTSMIEETIRVRITIRKVHPQASNLGHTFGHAIEKLSNYRILHGDAISAGSVIALELGKMMGLTKSSSVENIISMMKKLGLNIYVEKNLDVDDLLKIMMRDKKSTGKYLNLVLLRDIGVPYRSKDSFFYKLEPRKARNFLKNFIEEYPYGRKNCASLLKSETLTYQDA</sequence>
<protein>
    <submittedName>
        <fullName evidence="7">Uncharacterized protein</fullName>
    </submittedName>
</protein>
<keyword evidence="4" id="KW-0520">NAD</keyword>
<dbReference type="InterPro" id="IPR030960">
    <property type="entry name" value="DHQS/DOIS_N"/>
</dbReference>
<feature type="domain" description="3-dehydroquinate synthase C-terminal" evidence="6">
    <location>
        <begin position="182"/>
        <end position="316"/>
    </location>
</feature>
<dbReference type="PANTHER" id="PTHR43622:SF1">
    <property type="entry name" value="3-DEHYDROQUINATE SYNTHASE"/>
    <property type="match status" value="1"/>
</dbReference>
<dbReference type="InterPro" id="IPR050071">
    <property type="entry name" value="Dehydroquinate_synthase"/>
</dbReference>
<dbReference type="InterPro" id="IPR056179">
    <property type="entry name" value="DHQS_C"/>
</dbReference>
<evidence type="ECO:0000313" key="8">
    <source>
        <dbReference type="Proteomes" id="UP000176778"/>
    </source>
</evidence>